<dbReference type="AlphaFoldDB" id="A0A8S3RM23"/>
<protein>
    <recommendedName>
        <fullName evidence="3">Endonuclease/exonuclease/phosphatase domain-containing protein</fullName>
    </recommendedName>
</protein>
<dbReference type="OrthoDB" id="8052050at2759"/>
<dbReference type="Gene3D" id="3.60.10.10">
    <property type="entry name" value="Endonuclease/exonuclease/phosphatase"/>
    <property type="match status" value="1"/>
</dbReference>
<accession>A0A8S3RM23</accession>
<dbReference type="EMBL" id="CAJPWZ010001076">
    <property type="protein sequence ID" value="CAG2207443.1"/>
    <property type="molecule type" value="Genomic_DNA"/>
</dbReference>
<dbReference type="Proteomes" id="UP000683360">
    <property type="component" value="Unassembled WGS sequence"/>
</dbReference>
<dbReference type="SUPFAM" id="SSF56219">
    <property type="entry name" value="DNase I-like"/>
    <property type="match status" value="1"/>
</dbReference>
<evidence type="ECO:0000313" key="2">
    <source>
        <dbReference type="Proteomes" id="UP000683360"/>
    </source>
</evidence>
<organism evidence="1 2">
    <name type="scientific">Mytilus edulis</name>
    <name type="common">Blue mussel</name>
    <dbReference type="NCBI Taxonomy" id="6550"/>
    <lineage>
        <taxon>Eukaryota</taxon>
        <taxon>Metazoa</taxon>
        <taxon>Spiralia</taxon>
        <taxon>Lophotrochozoa</taxon>
        <taxon>Mollusca</taxon>
        <taxon>Bivalvia</taxon>
        <taxon>Autobranchia</taxon>
        <taxon>Pteriomorphia</taxon>
        <taxon>Mytilida</taxon>
        <taxon>Mytiloidea</taxon>
        <taxon>Mytilidae</taxon>
        <taxon>Mytilinae</taxon>
        <taxon>Mytilus</taxon>
    </lineage>
</organism>
<sequence>MSIKHKCVKNWNILVKKTFCELNLSNLSCPENMDTNNIIKKNCQNYNKISIETCIHDTSIWLNIEKDVVTSDKNLCIACVYIPPVRSNFYKLYNCDLFADLENSIELYSSLGNVILLGDTNSRTGAIDDFVSNDSIHTTIRNRLDDIFYYSADIELNVRNNPDNNTNCYGPKLISLCKASGLRILNGRHKNGFANDFTFCGANGMSVIDYLLVPVSLFPIVRQLIVSNFTTFSDHAFLHIQLSLLCNKQNSTPFFPGDENGEKLSHIRTKE</sequence>
<evidence type="ECO:0008006" key="3">
    <source>
        <dbReference type="Google" id="ProtNLM"/>
    </source>
</evidence>
<reference evidence="1" key="1">
    <citation type="submission" date="2021-03" db="EMBL/GenBank/DDBJ databases">
        <authorList>
            <person name="Bekaert M."/>
        </authorList>
    </citation>
    <scope>NUCLEOTIDE SEQUENCE</scope>
</reference>
<evidence type="ECO:0000313" key="1">
    <source>
        <dbReference type="EMBL" id="CAG2207443.1"/>
    </source>
</evidence>
<gene>
    <name evidence="1" type="ORF">MEDL_21686</name>
</gene>
<comment type="caution">
    <text evidence="1">The sequence shown here is derived from an EMBL/GenBank/DDBJ whole genome shotgun (WGS) entry which is preliminary data.</text>
</comment>
<proteinExistence type="predicted"/>
<dbReference type="InterPro" id="IPR036691">
    <property type="entry name" value="Endo/exonu/phosph_ase_sf"/>
</dbReference>
<name>A0A8S3RM23_MYTED</name>
<keyword evidence="2" id="KW-1185">Reference proteome</keyword>